<protein>
    <recommendedName>
        <fullName evidence="4">Plastid lipid-associated protein/fibrillin conserved domain-containing protein</fullName>
    </recommendedName>
</protein>
<sequence>MMKIVFALLLTNAFAFVPSSTVVTPVARRPHGGQPVMLVSRDAVSGLTAPLRKLGNIFAAAPAVAEKPATNEIEIKQVAVKKSLSDPITKDEVRAAVRAWCDGIVDIGRVYKSGGDYKARAIQHIEKHYAFDSITEGSKLLFKPTLASEYNFRSDMDEFISYFIGDGVYSEDGGFAIKPWDAVRFDTFGTFIVPGGSSGTTSGIYHFTPSAAPDTEVKVEYTFQFIRSKTDPSQLKIVLHHSSVPFSK</sequence>
<feature type="chain" id="PRO_5036191366" description="Plastid lipid-associated protein/fibrillin conserved domain-containing protein" evidence="1">
    <location>
        <begin position="16"/>
        <end position="248"/>
    </location>
</feature>
<evidence type="ECO:0000313" key="3">
    <source>
        <dbReference type="EMBL" id="CAE0362063.1"/>
    </source>
</evidence>
<organism evidence="3">
    <name type="scientific">Aureoumbra lagunensis</name>
    <dbReference type="NCBI Taxonomy" id="44058"/>
    <lineage>
        <taxon>Eukaryota</taxon>
        <taxon>Sar</taxon>
        <taxon>Stramenopiles</taxon>
        <taxon>Ochrophyta</taxon>
        <taxon>Pelagophyceae</taxon>
        <taxon>Pelagomonadales</taxon>
        <taxon>Aureoumbra</taxon>
    </lineage>
</organism>
<feature type="signal peptide" evidence="1">
    <location>
        <begin position="1"/>
        <end position="15"/>
    </location>
</feature>
<dbReference type="Gene3D" id="3.10.450.50">
    <property type="match status" value="1"/>
</dbReference>
<reference evidence="3" key="1">
    <citation type="submission" date="2021-01" db="EMBL/GenBank/DDBJ databases">
        <authorList>
            <person name="Corre E."/>
            <person name="Pelletier E."/>
            <person name="Niang G."/>
            <person name="Scheremetjew M."/>
            <person name="Finn R."/>
            <person name="Kale V."/>
            <person name="Holt S."/>
            <person name="Cochrane G."/>
            <person name="Meng A."/>
            <person name="Brown T."/>
            <person name="Cohen L."/>
        </authorList>
    </citation>
    <scope>NUCLEOTIDE SEQUENCE</scope>
    <source>
        <strain evidence="3">CCMP1510</strain>
    </source>
</reference>
<name>A0A6S8AAF1_9STRA</name>
<dbReference type="AlphaFoldDB" id="A0A6S8AAF1"/>
<evidence type="ECO:0000256" key="1">
    <source>
        <dbReference type="SAM" id="SignalP"/>
    </source>
</evidence>
<gene>
    <name evidence="2" type="ORF">ALAG00032_LOCUS2801</name>
    <name evidence="3" type="ORF">ALAG00032_LOCUS2804</name>
</gene>
<proteinExistence type="predicted"/>
<evidence type="ECO:0000313" key="2">
    <source>
        <dbReference type="EMBL" id="CAE0362060.1"/>
    </source>
</evidence>
<keyword evidence="1" id="KW-0732">Signal</keyword>
<evidence type="ECO:0008006" key="4">
    <source>
        <dbReference type="Google" id="ProtNLM"/>
    </source>
</evidence>
<accession>A0A6S8AAF1</accession>
<dbReference type="EMBL" id="HBIJ01003954">
    <property type="protein sequence ID" value="CAE0362060.1"/>
    <property type="molecule type" value="Transcribed_RNA"/>
</dbReference>
<dbReference type="EMBL" id="HBIJ01003957">
    <property type="protein sequence ID" value="CAE0362063.1"/>
    <property type="molecule type" value="Transcribed_RNA"/>
</dbReference>